<dbReference type="Gene3D" id="3.30.450.150">
    <property type="entry name" value="Haem-degrading domain"/>
    <property type="match status" value="1"/>
</dbReference>
<dbReference type="PANTHER" id="PTHR34309:SF1">
    <property type="entry name" value="PROTEIN GLCG"/>
    <property type="match status" value="1"/>
</dbReference>
<dbReference type="InterPro" id="IPR052517">
    <property type="entry name" value="GlcG_carb_metab_protein"/>
</dbReference>
<dbReference type="PANTHER" id="PTHR34309">
    <property type="entry name" value="SLR1406 PROTEIN"/>
    <property type="match status" value="1"/>
</dbReference>
<accession>A0ABV8TZR9</accession>
<comment type="caution">
    <text evidence="1">The sequence shown here is derived from an EMBL/GenBank/DDBJ whole genome shotgun (WGS) entry which is preliminary data.</text>
</comment>
<gene>
    <name evidence="1" type="ORF">ACFPET_12875</name>
</gene>
<reference evidence="2" key="1">
    <citation type="journal article" date="2019" name="Int. J. Syst. Evol. Microbiol.">
        <title>The Global Catalogue of Microorganisms (GCM) 10K type strain sequencing project: providing services to taxonomists for standard genome sequencing and annotation.</title>
        <authorList>
            <consortium name="The Broad Institute Genomics Platform"/>
            <consortium name="The Broad Institute Genome Sequencing Center for Infectious Disease"/>
            <person name="Wu L."/>
            <person name="Ma J."/>
        </authorList>
    </citation>
    <scope>NUCLEOTIDE SEQUENCE [LARGE SCALE GENOMIC DNA]</scope>
    <source>
        <strain evidence="2">IBRC-M 10908</strain>
    </source>
</reference>
<dbReference type="SUPFAM" id="SSF143744">
    <property type="entry name" value="GlcG-like"/>
    <property type="match status" value="1"/>
</dbReference>
<dbReference type="Pfam" id="PF03928">
    <property type="entry name" value="HbpS-like"/>
    <property type="match status" value="1"/>
</dbReference>
<dbReference type="InterPro" id="IPR005624">
    <property type="entry name" value="PduO/GlcC-like"/>
</dbReference>
<name>A0ABV8TZR9_9ACTN</name>
<dbReference type="EMBL" id="JBHSDK010000015">
    <property type="protein sequence ID" value="MFC4336097.1"/>
    <property type="molecule type" value="Genomic_DNA"/>
</dbReference>
<evidence type="ECO:0000313" key="1">
    <source>
        <dbReference type="EMBL" id="MFC4336097.1"/>
    </source>
</evidence>
<protein>
    <submittedName>
        <fullName evidence="1">Heme-binding protein</fullName>
    </submittedName>
</protein>
<sequence length="183" mass="18160">MKKRTIIGSGVAAFVAAGAIGLGAYGVAGGEEAETIEAVPVADVADADVSQSSSLTQEAVLDVLDAAVAEAEKQDQRVTVAVVDRDGNTVGLIKMNGAGPQSEQSAQQKAYTAVAWNNNTSELSKNLKGNGPNIDDIPGTLFLPGGAPAAFDGVPVAGVGVAGAPDGMIDEAIAEAGLAALDD</sequence>
<dbReference type="Proteomes" id="UP001595823">
    <property type="component" value="Unassembled WGS sequence"/>
</dbReference>
<proteinExistence type="predicted"/>
<keyword evidence="2" id="KW-1185">Reference proteome</keyword>
<dbReference type="RefSeq" id="WP_380621587.1">
    <property type="nucleotide sequence ID" value="NZ_JBHSDK010000015.1"/>
</dbReference>
<organism evidence="1 2">
    <name type="scientific">Salininema proteolyticum</name>
    <dbReference type="NCBI Taxonomy" id="1607685"/>
    <lineage>
        <taxon>Bacteria</taxon>
        <taxon>Bacillati</taxon>
        <taxon>Actinomycetota</taxon>
        <taxon>Actinomycetes</taxon>
        <taxon>Glycomycetales</taxon>
        <taxon>Glycomycetaceae</taxon>
        <taxon>Salininema</taxon>
    </lineage>
</organism>
<evidence type="ECO:0000313" key="2">
    <source>
        <dbReference type="Proteomes" id="UP001595823"/>
    </source>
</evidence>
<dbReference type="InterPro" id="IPR038084">
    <property type="entry name" value="PduO/GlcC-like_sf"/>
</dbReference>